<proteinExistence type="inferred from homology"/>
<comment type="similarity">
    <text evidence="2">Belongs to the bacterial flagellin family.</text>
</comment>
<dbReference type="InterPro" id="IPR013384">
    <property type="entry name" value="Flagell_FlgL"/>
</dbReference>
<evidence type="ECO:0000313" key="7">
    <source>
        <dbReference type="Proteomes" id="UP001549097"/>
    </source>
</evidence>
<dbReference type="EMBL" id="JBEPMP010000001">
    <property type="protein sequence ID" value="MET3727017.1"/>
    <property type="molecule type" value="Genomic_DNA"/>
</dbReference>
<gene>
    <name evidence="6" type="ORF">ABID52_000598</name>
</gene>
<evidence type="ECO:0000259" key="4">
    <source>
        <dbReference type="Pfam" id="PF00669"/>
    </source>
</evidence>
<comment type="caution">
    <text evidence="6">The sequence shown here is derived from an EMBL/GenBank/DDBJ whole genome shotgun (WGS) entry which is preliminary data.</text>
</comment>
<keyword evidence="6" id="KW-0969">Cilium</keyword>
<dbReference type="Proteomes" id="UP001549097">
    <property type="component" value="Unassembled WGS sequence"/>
</dbReference>
<dbReference type="InterPro" id="IPR046358">
    <property type="entry name" value="Flagellin_C"/>
</dbReference>
<feature type="domain" description="Flagellin N-terminal" evidence="4">
    <location>
        <begin position="7"/>
        <end position="140"/>
    </location>
</feature>
<evidence type="ECO:0000256" key="1">
    <source>
        <dbReference type="ARBA" id="ARBA00004365"/>
    </source>
</evidence>
<protein>
    <submittedName>
        <fullName evidence="6">Flagellar hook-associated protein 3 FlgL</fullName>
    </submittedName>
</protein>
<dbReference type="SUPFAM" id="SSF64518">
    <property type="entry name" value="Phase 1 flagellin"/>
    <property type="match status" value="1"/>
</dbReference>
<dbReference type="Pfam" id="PF00700">
    <property type="entry name" value="Flagellin_C"/>
    <property type="match status" value="1"/>
</dbReference>
<sequence>MRVTQSILSGNMLKNIHQNYQRLGKVQEQLSTGKKITRPSDDPVIAVKGMNYRTNLTEVEQYERNLGEVYNWLENSEDALEKSSDVLQRVRELVVQASNDTYDEKQRNSIAQEVSQLKEQLLSIANTKVGGKYIFNGTNTQEERITNGVIDSSKTGKAVMLEISKGINIQANVDPDKVFNDDLINTLTLLVTDLQDPNSNNQSFQDDLTKLDQTLDTFNDERSELGAKYNRIELVEYRLSEQVVNTKKMISDNEDIDYEKAILDLKIQESIHRAALDTGARIIQPSLVDFLR</sequence>
<evidence type="ECO:0000313" key="6">
    <source>
        <dbReference type="EMBL" id="MET3727017.1"/>
    </source>
</evidence>
<accession>A0ABV2LEK0</accession>
<evidence type="ECO:0000259" key="5">
    <source>
        <dbReference type="Pfam" id="PF00700"/>
    </source>
</evidence>
<evidence type="ECO:0000256" key="3">
    <source>
        <dbReference type="ARBA" id="ARBA00023143"/>
    </source>
</evidence>
<dbReference type="RefSeq" id="WP_198768386.1">
    <property type="nucleotide sequence ID" value="NZ_JAEACF010000001.1"/>
</dbReference>
<dbReference type="NCBIfam" id="TIGR02550">
    <property type="entry name" value="flagell_flgL"/>
    <property type="match status" value="1"/>
</dbReference>
<dbReference type="InterPro" id="IPR001492">
    <property type="entry name" value="Flagellin"/>
</dbReference>
<dbReference type="PANTHER" id="PTHR42792:SF1">
    <property type="entry name" value="FLAGELLAR HOOK-ASSOCIATED PROTEIN 3"/>
    <property type="match status" value="1"/>
</dbReference>
<keyword evidence="6" id="KW-0966">Cell projection</keyword>
<evidence type="ECO:0000256" key="2">
    <source>
        <dbReference type="ARBA" id="ARBA00005709"/>
    </source>
</evidence>
<dbReference type="Pfam" id="PF00669">
    <property type="entry name" value="Flagellin_N"/>
    <property type="match status" value="1"/>
</dbReference>
<organism evidence="6 7">
    <name type="scientific">Fictibacillus halophilus</name>
    <dbReference type="NCBI Taxonomy" id="1610490"/>
    <lineage>
        <taxon>Bacteria</taxon>
        <taxon>Bacillati</taxon>
        <taxon>Bacillota</taxon>
        <taxon>Bacilli</taxon>
        <taxon>Bacillales</taxon>
        <taxon>Fictibacillaceae</taxon>
        <taxon>Fictibacillus</taxon>
    </lineage>
</organism>
<keyword evidence="7" id="KW-1185">Reference proteome</keyword>
<dbReference type="PANTHER" id="PTHR42792">
    <property type="entry name" value="FLAGELLIN"/>
    <property type="match status" value="1"/>
</dbReference>
<keyword evidence="6" id="KW-0282">Flagellum</keyword>
<comment type="subcellular location">
    <subcellularLocation>
        <location evidence="1">Bacterial flagellum</location>
    </subcellularLocation>
</comment>
<feature type="domain" description="Flagellin C-terminal" evidence="5">
    <location>
        <begin position="209"/>
        <end position="290"/>
    </location>
</feature>
<name>A0ABV2LEK0_9BACL</name>
<dbReference type="InterPro" id="IPR001029">
    <property type="entry name" value="Flagellin_N"/>
</dbReference>
<reference evidence="6 7" key="1">
    <citation type="submission" date="2024-06" db="EMBL/GenBank/DDBJ databases">
        <title>Genomic Encyclopedia of Type Strains, Phase IV (KMG-IV): sequencing the most valuable type-strain genomes for metagenomic binning, comparative biology and taxonomic classification.</title>
        <authorList>
            <person name="Goeker M."/>
        </authorList>
    </citation>
    <scope>NUCLEOTIDE SEQUENCE [LARGE SCALE GENOMIC DNA]</scope>
    <source>
        <strain evidence="6 7">DSM 100124</strain>
    </source>
</reference>
<dbReference type="Gene3D" id="1.20.1330.10">
    <property type="entry name" value="f41 fragment of flagellin, N-terminal domain"/>
    <property type="match status" value="1"/>
</dbReference>
<keyword evidence="3" id="KW-0975">Bacterial flagellum</keyword>